<dbReference type="Proteomes" id="UP000050902">
    <property type="component" value="Unassembled WGS sequence"/>
</dbReference>
<protein>
    <submittedName>
        <fullName evidence="1">Uncharacterized protein</fullName>
    </submittedName>
</protein>
<dbReference type="RefSeq" id="WP_055767104.1">
    <property type="nucleotide sequence ID" value="NZ_JAFKME010000004.1"/>
</dbReference>
<gene>
    <name evidence="1" type="ORF">ABB22_01335</name>
</gene>
<keyword evidence="2" id="KW-1185">Reference proteome</keyword>
<comment type="caution">
    <text evidence="1">The sequence shown here is derived from an EMBL/GenBank/DDBJ whole genome shotgun (WGS) entry which is preliminary data.</text>
</comment>
<accession>A0ABR5NP61</accession>
<evidence type="ECO:0000313" key="2">
    <source>
        <dbReference type="Proteomes" id="UP000050902"/>
    </source>
</evidence>
<name>A0ABR5NP61_9GAMM</name>
<sequence>MQNPHTASLRSLDVDAEMAYWRSVHAIGRLGHHDFDQYRRLLQMGFEVYLAWPRASEEQLYRALQDSYHRHAPALAVPWDEARWLVRHAWHHAEQAQSLH</sequence>
<reference evidence="1 2" key="1">
    <citation type="submission" date="2015-05" db="EMBL/GenBank/DDBJ databases">
        <title>Genome sequencing and analysis of members of genus Stenotrophomonas.</title>
        <authorList>
            <person name="Patil P.P."/>
            <person name="Midha S."/>
            <person name="Patil P.B."/>
        </authorList>
    </citation>
    <scope>NUCLEOTIDE SEQUENCE [LARGE SCALE GENOMIC DNA]</scope>
    <source>
        <strain evidence="1 2">DSM 12575</strain>
    </source>
</reference>
<dbReference type="EMBL" id="LDJG01000002">
    <property type="protein sequence ID" value="KRG60569.1"/>
    <property type="molecule type" value="Genomic_DNA"/>
</dbReference>
<evidence type="ECO:0000313" key="1">
    <source>
        <dbReference type="EMBL" id="KRG60569.1"/>
    </source>
</evidence>
<organism evidence="1 2">
    <name type="scientific">Stenotrophomonas nitritireducens</name>
    <dbReference type="NCBI Taxonomy" id="83617"/>
    <lineage>
        <taxon>Bacteria</taxon>
        <taxon>Pseudomonadati</taxon>
        <taxon>Pseudomonadota</taxon>
        <taxon>Gammaproteobacteria</taxon>
        <taxon>Lysobacterales</taxon>
        <taxon>Lysobacteraceae</taxon>
        <taxon>Stenotrophomonas</taxon>
    </lineage>
</organism>
<proteinExistence type="predicted"/>